<evidence type="ECO:0000256" key="3">
    <source>
        <dbReference type="ARBA" id="ARBA00022452"/>
    </source>
</evidence>
<dbReference type="InterPro" id="IPR039426">
    <property type="entry name" value="TonB-dep_rcpt-like"/>
</dbReference>
<comment type="subcellular location">
    <subcellularLocation>
        <location evidence="1 8">Cell outer membrane</location>
        <topology evidence="1 8">Multi-pass membrane protein</topology>
    </subcellularLocation>
</comment>
<evidence type="ECO:0000259" key="11">
    <source>
        <dbReference type="Pfam" id="PF00593"/>
    </source>
</evidence>
<comment type="caution">
    <text evidence="13">The sequence shown here is derived from an EMBL/GenBank/DDBJ whole genome shotgun (WGS) entry which is preliminary data.</text>
</comment>
<accession>A0ABT3A9T9</accession>
<sequence>MNTPITKLAKHIRYVIAASTTVGLMAASPIAFSQEAPNAEGADNADVEKIAIVGTRAAPRSVGDSAVPIDIISSEEFRNQGSTDMVSMMQNAVPSFNVNDQPINDASTLVRPANLRGLASDHTLVLVNGKRRHRSAVITFLGGQISDGAQGPDISVVPAIALKQVEVLRDGAAAQYGSDAIAGVINFQLKDDSEGGVVEARMGSYYEGDGDMYQLAGNVGLPLSSDGFANLSFEYRESDATSRSVQRDDAQALIDAGNTFVNDPAQIWGSPEINDDIKLFANLGLELSNNSEAYLFGNYAEREVDGGFYYRHPHTRGGVTAGPEVDGKKTLLVGDLDGVGTGISCPTVFIEDDNVLDDADYAQIAGTGSDVAANCFAFPELFPGGFTPRFGGKVTDKSLAFGTRGQLDSELSYDVSVYMGENEVAYSIRNTINPSLGPDTPTSFNPGQYTQSEQSFNIDLSKPFDVGLSDPLFLAGGFEYRHESFEAIAGDPKSYEVGPLASQGFGIGSNGFPGLAARFQGENSRNSVALYLDSEMFLTDSFMVGAALRYEDFSDFGNTTKGKLSARWQMTDTLALRGAFSTGFKAPTIGQATVRNVTTAFADGGRLVDRATLPPTNPIAIQKGATQLQPEESTSYSIGLVAEFDNGLFVTVDYFNIELEDRISTTSGIKLSQTDIDALLAQGVSDASSFDEVSFFTNDFTTDTQGVDIVANYSMDMFGGDTKFSFAYNWTQTEVSDVKTFIVSGEEVQNISDTRIRMLEDNLPAVRYSLTANHTNGDWRVLGRMNYAGSIYEDHLDSGLDIDNVGSEYTFDLEVGYHVSENLEIAAGAKNLFDERPDNNVLYDTEVAGSEYPTTSPIGINGGFYYLKGVYKF</sequence>
<evidence type="ECO:0000256" key="2">
    <source>
        <dbReference type="ARBA" id="ARBA00022448"/>
    </source>
</evidence>
<evidence type="ECO:0000256" key="8">
    <source>
        <dbReference type="PROSITE-ProRule" id="PRU01360"/>
    </source>
</evidence>
<evidence type="ECO:0000256" key="10">
    <source>
        <dbReference type="SAM" id="SignalP"/>
    </source>
</evidence>
<proteinExistence type="inferred from homology"/>
<reference evidence="13 14" key="1">
    <citation type="submission" date="2022-10" db="EMBL/GenBank/DDBJ databases">
        <title>Aestuariibacter sp. AA17 isolated from Montipora capitata coral fragment.</title>
        <authorList>
            <person name="Emsley S.A."/>
            <person name="Pfannmuller K.M."/>
            <person name="Loughran R.M."/>
            <person name="Shlafstein M."/>
            <person name="Papke E."/>
            <person name="Saw J.H."/>
            <person name="Ushijima B."/>
            <person name="Videau P."/>
        </authorList>
    </citation>
    <scope>NUCLEOTIDE SEQUENCE [LARGE SCALE GENOMIC DNA]</scope>
    <source>
        <strain evidence="13 14">AA17</strain>
    </source>
</reference>
<dbReference type="RefSeq" id="WP_263712630.1">
    <property type="nucleotide sequence ID" value="NZ_JAOWKX010000005.1"/>
</dbReference>
<keyword evidence="10" id="KW-0732">Signal</keyword>
<dbReference type="InterPro" id="IPR036942">
    <property type="entry name" value="Beta-barrel_TonB_sf"/>
</dbReference>
<gene>
    <name evidence="13" type="ORF">OE749_11645</name>
</gene>
<dbReference type="Gene3D" id="2.170.130.10">
    <property type="entry name" value="TonB-dependent receptor, plug domain"/>
    <property type="match status" value="1"/>
</dbReference>
<dbReference type="InterPro" id="IPR000531">
    <property type="entry name" value="Beta-barrel_TonB"/>
</dbReference>
<feature type="domain" description="TonB-dependent receptor-like beta-barrel" evidence="11">
    <location>
        <begin position="391"/>
        <end position="832"/>
    </location>
</feature>
<dbReference type="PANTHER" id="PTHR47234">
    <property type="match status" value="1"/>
</dbReference>
<dbReference type="SUPFAM" id="SSF56935">
    <property type="entry name" value="Porins"/>
    <property type="match status" value="1"/>
</dbReference>
<keyword evidence="7 8" id="KW-0998">Cell outer membrane</keyword>
<dbReference type="Proteomes" id="UP001652504">
    <property type="component" value="Unassembled WGS sequence"/>
</dbReference>
<keyword evidence="14" id="KW-1185">Reference proteome</keyword>
<evidence type="ECO:0000256" key="7">
    <source>
        <dbReference type="ARBA" id="ARBA00023237"/>
    </source>
</evidence>
<feature type="chain" id="PRO_5047529973" evidence="10">
    <location>
        <begin position="34"/>
        <end position="873"/>
    </location>
</feature>
<feature type="signal peptide" evidence="10">
    <location>
        <begin position="1"/>
        <end position="33"/>
    </location>
</feature>
<dbReference type="PANTHER" id="PTHR47234:SF3">
    <property type="entry name" value="SECRETIN_TONB SHORT N-TERMINAL DOMAIN-CONTAINING PROTEIN"/>
    <property type="match status" value="1"/>
</dbReference>
<evidence type="ECO:0000256" key="1">
    <source>
        <dbReference type="ARBA" id="ARBA00004571"/>
    </source>
</evidence>
<evidence type="ECO:0000313" key="14">
    <source>
        <dbReference type="Proteomes" id="UP001652504"/>
    </source>
</evidence>
<protein>
    <submittedName>
        <fullName evidence="13">TonB-dependent receptor</fullName>
    </submittedName>
</protein>
<evidence type="ECO:0000256" key="9">
    <source>
        <dbReference type="RuleBase" id="RU003357"/>
    </source>
</evidence>
<dbReference type="InterPro" id="IPR012910">
    <property type="entry name" value="Plug_dom"/>
</dbReference>
<evidence type="ECO:0000256" key="4">
    <source>
        <dbReference type="ARBA" id="ARBA00022692"/>
    </source>
</evidence>
<keyword evidence="6 8" id="KW-0472">Membrane</keyword>
<dbReference type="PROSITE" id="PS52016">
    <property type="entry name" value="TONB_DEPENDENT_REC_3"/>
    <property type="match status" value="1"/>
</dbReference>
<dbReference type="Gene3D" id="2.40.170.20">
    <property type="entry name" value="TonB-dependent receptor, beta-barrel domain"/>
    <property type="match status" value="1"/>
</dbReference>
<dbReference type="CDD" id="cd01347">
    <property type="entry name" value="ligand_gated_channel"/>
    <property type="match status" value="1"/>
</dbReference>
<evidence type="ECO:0000256" key="6">
    <source>
        <dbReference type="ARBA" id="ARBA00023136"/>
    </source>
</evidence>
<keyword evidence="2 8" id="KW-0813">Transport</keyword>
<evidence type="ECO:0000256" key="5">
    <source>
        <dbReference type="ARBA" id="ARBA00023077"/>
    </source>
</evidence>
<dbReference type="Pfam" id="PF07715">
    <property type="entry name" value="Plug"/>
    <property type="match status" value="1"/>
</dbReference>
<evidence type="ECO:0000313" key="13">
    <source>
        <dbReference type="EMBL" id="MCV2885347.1"/>
    </source>
</evidence>
<keyword evidence="3 8" id="KW-1134">Transmembrane beta strand</keyword>
<keyword evidence="4 8" id="KW-0812">Transmembrane</keyword>
<keyword evidence="5 9" id="KW-0798">TonB box</keyword>
<organism evidence="13 14">
    <name type="scientific">Fluctibacter corallii</name>
    <dbReference type="NCBI Taxonomy" id="2984329"/>
    <lineage>
        <taxon>Bacteria</taxon>
        <taxon>Pseudomonadati</taxon>
        <taxon>Pseudomonadota</taxon>
        <taxon>Gammaproteobacteria</taxon>
        <taxon>Alteromonadales</taxon>
        <taxon>Alteromonadaceae</taxon>
        <taxon>Fluctibacter</taxon>
    </lineage>
</organism>
<dbReference type="InterPro" id="IPR037066">
    <property type="entry name" value="Plug_dom_sf"/>
</dbReference>
<dbReference type="EMBL" id="JAOWKX010000005">
    <property type="protein sequence ID" value="MCV2885347.1"/>
    <property type="molecule type" value="Genomic_DNA"/>
</dbReference>
<dbReference type="Pfam" id="PF00593">
    <property type="entry name" value="TonB_dep_Rec_b-barrel"/>
    <property type="match status" value="1"/>
</dbReference>
<evidence type="ECO:0000259" key="12">
    <source>
        <dbReference type="Pfam" id="PF07715"/>
    </source>
</evidence>
<comment type="similarity">
    <text evidence="8 9">Belongs to the TonB-dependent receptor family.</text>
</comment>
<keyword evidence="13" id="KW-0675">Receptor</keyword>
<feature type="domain" description="TonB-dependent receptor plug" evidence="12">
    <location>
        <begin position="64"/>
        <end position="184"/>
    </location>
</feature>
<name>A0ABT3A9T9_9ALTE</name>